<dbReference type="Proteomes" id="UP000037460">
    <property type="component" value="Unassembled WGS sequence"/>
</dbReference>
<feature type="compositionally biased region" description="Low complexity" evidence="1">
    <location>
        <begin position="195"/>
        <end position="204"/>
    </location>
</feature>
<organism evidence="2 3">
    <name type="scientific">Chrysochromulina tobinii</name>
    <dbReference type="NCBI Taxonomy" id="1460289"/>
    <lineage>
        <taxon>Eukaryota</taxon>
        <taxon>Haptista</taxon>
        <taxon>Haptophyta</taxon>
        <taxon>Prymnesiophyceae</taxon>
        <taxon>Prymnesiales</taxon>
        <taxon>Chrysochromulinaceae</taxon>
        <taxon>Chrysochromulina</taxon>
    </lineage>
</organism>
<evidence type="ECO:0000313" key="3">
    <source>
        <dbReference type="Proteomes" id="UP000037460"/>
    </source>
</evidence>
<accession>A0A0M0K325</accession>
<comment type="caution">
    <text evidence="2">The sequence shown here is derived from an EMBL/GenBank/DDBJ whole genome shotgun (WGS) entry which is preliminary data.</text>
</comment>
<proteinExistence type="predicted"/>
<name>A0A0M0K325_9EUKA</name>
<feature type="region of interest" description="Disordered" evidence="1">
    <location>
        <begin position="471"/>
        <end position="502"/>
    </location>
</feature>
<evidence type="ECO:0000313" key="2">
    <source>
        <dbReference type="EMBL" id="KOO32793.1"/>
    </source>
</evidence>
<dbReference type="AlphaFoldDB" id="A0A0M0K325"/>
<keyword evidence="3" id="KW-1185">Reference proteome</keyword>
<evidence type="ECO:0000256" key="1">
    <source>
        <dbReference type="SAM" id="MobiDB-lite"/>
    </source>
</evidence>
<protein>
    <submittedName>
        <fullName evidence="2">Uncharacterized protein</fullName>
    </submittedName>
</protein>
<feature type="region of interest" description="Disordered" evidence="1">
    <location>
        <begin position="195"/>
        <end position="219"/>
    </location>
</feature>
<gene>
    <name evidence="2" type="ORF">Ctob_004460</name>
</gene>
<dbReference type="EMBL" id="JWZX01001686">
    <property type="protein sequence ID" value="KOO32793.1"/>
    <property type="molecule type" value="Genomic_DNA"/>
</dbReference>
<sequence length="771" mass="81338">MQTVFRAHLTEHLADKRELVQPAVPPNIFDDVELPAEEVGAGADGAAAVEGVPKIASRVQECKSLSSRTTFDIPAFDLDGKKHNARLAYTIAKHGVVRWAHTHGNAQRQEMLAKANPFLEEAPVSYLQWLEDNERLDEREYFKKILCASFGNGKMQTVFRAHLTEHLADKRELVQPAVPPNIFDDVELPAEEVGAGEAAAEGVTPPTPVPSAPSSHLSPGTVERVADAMVQGMVARITPLHERTHSAVRDTHSAVLQGTAEVKSEVKNSAAEVKAEVKAGATEVKALILHSQEKAVKGFAALAMQNAQSLAQMMQALGLVTEHVTEAVTEAAKAAVEATERVGAVAEKTLTEASGARAAAVGAEAAATEGLCVTREVLAIVKEMETRLDALAFEKDKKEAIVGLLVNAPVARELSGCNKIIGTCVDLIQGLPSVEESRAADAEEALRAEAAAKAEAEAAAAAKRTASLRGGSAGLARAPPNASNTPKIVSKKPKAAPASGRGGTKAALTVAVETIAAPESDFLNASDKQVALRELITLLPMVPNENLLELLAPKGYVTLALVCALSYKKSAVVTTAAEVLEKLLGLLECKQAAQLLVQGTIRTVLQQCMRAKDVAVWRACGLLAPSMMAKAPSFPALDIALDATRHDPKDPVAKHPGCREAAGMALCAVLRLIHQSNLDAIVSAIARLADSPGKPATSHANTPDVRLQGVECCVALHTFSPQGAKSVIMCLAHNGAICDRLKEALAIIDKVTVDKMPLRNQLLKQLGPDAA</sequence>
<reference evidence="3" key="1">
    <citation type="journal article" date="2015" name="PLoS Genet.">
        <title>Genome Sequence and Transcriptome Analyses of Chrysochromulina tobin: Metabolic Tools for Enhanced Algal Fitness in the Prominent Order Prymnesiales (Haptophyceae).</title>
        <authorList>
            <person name="Hovde B.T."/>
            <person name="Deodato C.R."/>
            <person name="Hunsperger H.M."/>
            <person name="Ryken S.A."/>
            <person name="Yost W."/>
            <person name="Jha R.K."/>
            <person name="Patterson J."/>
            <person name="Monnat R.J. Jr."/>
            <person name="Barlow S.B."/>
            <person name="Starkenburg S.R."/>
            <person name="Cattolico R.A."/>
        </authorList>
    </citation>
    <scope>NUCLEOTIDE SEQUENCE</scope>
    <source>
        <strain evidence="3">CCMP291</strain>
    </source>
</reference>